<evidence type="ECO:0000313" key="1">
    <source>
        <dbReference type="EMBL" id="CAD8875374.1"/>
    </source>
</evidence>
<proteinExistence type="predicted"/>
<organism evidence="1">
    <name type="scientific">Corethron hystrix</name>
    <dbReference type="NCBI Taxonomy" id="216773"/>
    <lineage>
        <taxon>Eukaryota</taxon>
        <taxon>Sar</taxon>
        <taxon>Stramenopiles</taxon>
        <taxon>Ochrophyta</taxon>
        <taxon>Bacillariophyta</taxon>
        <taxon>Coscinodiscophyceae</taxon>
        <taxon>Corethrophycidae</taxon>
        <taxon>Corethrales</taxon>
        <taxon>Corethraceae</taxon>
        <taxon>Corethron</taxon>
    </lineage>
</organism>
<dbReference type="EMBL" id="HBFR01003667">
    <property type="protein sequence ID" value="CAD8875374.1"/>
    <property type="molecule type" value="Transcribed_RNA"/>
</dbReference>
<dbReference type="AlphaFoldDB" id="A0A6U5DP30"/>
<sequence length="245" mass="26114">MAKKYTLCIVLYYTSGPPSIPERTGSSRHLAPVLLLCRRPHSPTSTYADRQAQSFLSYHLHKYAAAINASLLFTDGSGVATTVLRSYLSSVALGGGSGASPSVSATLSSDTLLETTEPSTIRLYAPGFHLAPSLLETLRQNASCDGAWDAASDNIDKMQESQQKEDDDTHARPAALSISTAVRGDEDEWLLKLAESVRADMPALADEAVSARCQATPAKPTAPVAAAKPSDTEVSQFFADLIKQK</sequence>
<name>A0A6U5DP30_9STRA</name>
<reference evidence="1" key="1">
    <citation type="submission" date="2021-01" db="EMBL/GenBank/DDBJ databases">
        <authorList>
            <person name="Corre E."/>
            <person name="Pelletier E."/>
            <person name="Niang G."/>
            <person name="Scheremetjew M."/>
            <person name="Finn R."/>
            <person name="Kale V."/>
            <person name="Holt S."/>
            <person name="Cochrane G."/>
            <person name="Meng A."/>
            <person name="Brown T."/>
            <person name="Cohen L."/>
        </authorList>
    </citation>
    <scope>NUCLEOTIDE SEQUENCE</scope>
    <source>
        <strain evidence="1">308</strain>
    </source>
</reference>
<protein>
    <submittedName>
        <fullName evidence="1">Uncharacterized protein</fullName>
    </submittedName>
</protein>
<evidence type="ECO:0000313" key="2">
    <source>
        <dbReference type="EMBL" id="CAD8875376.1"/>
    </source>
</evidence>
<accession>A0A6U5DP30</accession>
<dbReference type="EMBL" id="HBFR01003669">
    <property type="protein sequence ID" value="CAD8875376.1"/>
    <property type="molecule type" value="Transcribed_RNA"/>
</dbReference>
<gene>
    <name evidence="1" type="ORF">CHYS00102_LOCUS2549</name>
    <name evidence="2" type="ORF">CHYS00102_LOCUS2551</name>
</gene>